<protein>
    <submittedName>
        <fullName evidence="1">Uncharacterized protein</fullName>
    </submittedName>
</protein>
<dbReference type="AlphaFoldDB" id="A0A9D1H6K5"/>
<dbReference type="Pfam" id="PF10934">
    <property type="entry name" value="Sheath_initiator"/>
    <property type="match status" value="1"/>
</dbReference>
<gene>
    <name evidence="1" type="ORF">IAC43_01110</name>
</gene>
<evidence type="ECO:0000313" key="2">
    <source>
        <dbReference type="Proteomes" id="UP000824160"/>
    </source>
</evidence>
<sequence length="125" mass="14305">MKDLLLGEDGDLYLTDTSDVVITDSVRQAIRIRLLWFLSEWRLGPSLGVPYYEDFFVKRGNMLKMRADIRAALMSVEEVTAVNSLTITVNPQTRTAKVLFSVSTTEDVYKSEVELWQHMASRQTD</sequence>
<organism evidence="1 2">
    <name type="scientific">Candidatus Faecivivens stercoripullorum</name>
    <dbReference type="NCBI Taxonomy" id="2840805"/>
    <lineage>
        <taxon>Bacteria</taxon>
        <taxon>Bacillati</taxon>
        <taxon>Bacillota</taxon>
        <taxon>Clostridia</taxon>
        <taxon>Eubacteriales</taxon>
        <taxon>Oscillospiraceae</taxon>
        <taxon>Oscillospiraceae incertae sedis</taxon>
        <taxon>Candidatus Faecivivens</taxon>
    </lineage>
</organism>
<dbReference type="Gene3D" id="3.10.450.40">
    <property type="match status" value="1"/>
</dbReference>
<dbReference type="EMBL" id="DVLW01000030">
    <property type="protein sequence ID" value="HIT93764.1"/>
    <property type="molecule type" value="Genomic_DNA"/>
</dbReference>
<dbReference type="InterPro" id="IPR020288">
    <property type="entry name" value="Sheath_initiator"/>
</dbReference>
<name>A0A9D1H6K5_9FIRM</name>
<dbReference type="Proteomes" id="UP000824160">
    <property type="component" value="Unassembled WGS sequence"/>
</dbReference>
<evidence type="ECO:0000313" key="1">
    <source>
        <dbReference type="EMBL" id="HIT93764.1"/>
    </source>
</evidence>
<accession>A0A9D1H6K5</accession>
<reference evidence="1" key="1">
    <citation type="submission" date="2020-10" db="EMBL/GenBank/DDBJ databases">
        <authorList>
            <person name="Gilroy R."/>
        </authorList>
    </citation>
    <scope>NUCLEOTIDE SEQUENCE</scope>
    <source>
        <strain evidence="1">ChiBcec7-5410</strain>
    </source>
</reference>
<comment type="caution">
    <text evidence="1">The sequence shown here is derived from an EMBL/GenBank/DDBJ whole genome shotgun (WGS) entry which is preliminary data.</text>
</comment>
<proteinExistence type="predicted"/>
<reference evidence="1" key="2">
    <citation type="journal article" date="2021" name="PeerJ">
        <title>Extensive microbial diversity within the chicken gut microbiome revealed by metagenomics and culture.</title>
        <authorList>
            <person name="Gilroy R."/>
            <person name="Ravi A."/>
            <person name="Getino M."/>
            <person name="Pursley I."/>
            <person name="Horton D.L."/>
            <person name="Alikhan N.F."/>
            <person name="Baker D."/>
            <person name="Gharbi K."/>
            <person name="Hall N."/>
            <person name="Watson M."/>
            <person name="Adriaenssens E.M."/>
            <person name="Foster-Nyarko E."/>
            <person name="Jarju S."/>
            <person name="Secka A."/>
            <person name="Antonio M."/>
            <person name="Oren A."/>
            <person name="Chaudhuri R.R."/>
            <person name="La Ragione R."/>
            <person name="Hildebrand F."/>
            <person name="Pallen M.J."/>
        </authorList>
    </citation>
    <scope>NUCLEOTIDE SEQUENCE</scope>
    <source>
        <strain evidence="1">ChiBcec7-5410</strain>
    </source>
</reference>